<evidence type="ECO:0000256" key="3">
    <source>
        <dbReference type="ARBA" id="ARBA00022801"/>
    </source>
</evidence>
<keyword evidence="2" id="KW-0540">Nuclease</keyword>
<gene>
    <name evidence="7" type="ORF">ACFOE0_16910</name>
</gene>
<dbReference type="PANTHER" id="PTHR33607:SF2">
    <property type="entry name" value="ENDONUCLEASE-1"/>
    <property type="match status" value="1"/>
</dbReference>
<feature type="compositionally biased region" description="Basic and acidic residues" evidence="4">
    <location>
        <begin position="319"/>
        <end position="332"/>
    </location>
</feature>
<evidence type="ECO:0000256" key="5">
    <source>
        <dbReference type="SAM" id="SignalP"/>
    </source>
</evidence>
<name>A0ABV7GEG1_9GAMM</name>
<evidence type="ECO:0000256" key="4">
    <source>
        <dbReference type="SAM" id="MobiDB-lite"/>
    </source>
</evidence>
<feature type="chain" id="PRO_5046084297" evidence="5">
    <location>
        <begin position="22"/>
        <end position="426"/>
    </location>
</feature>
<evidence type="ECO:0000259" key="6">
    <source>
        <dbReference type="PROSITE" id="PS51841"/>
    </source>
</evidence>
<proteinExistence type="inferred from homology"/>
<feature type="region of interest" description="Disordered" evidence="4">
    <location>
        <begin position="294"/>
        <end position="332"/>
    </location>
</feature>
<dbReference type="Proteomes" id="UP001595621">
    <property type="component" value="Unassembled WGS sequence"/>
</dbReference>
<dbReference type="InterPro" id="IPR001322">
    <property type="entry name" value="Lamin_tail_dom"/>
</dbReference>
<feature type="region of interest" description="Disordered" evidence="4">
    <location>
        <begin position="163"/>
        <end position="195"/>
    </location>
</feature>
<sequence length="426" mass="46560">MKNLLLAGALLPFAVSSQVLITEVFYDTPGNDSVEEWIELTNVGCTEQSLAGWSIRDNSATYYLNGTLAPNQSYVIARSASGFESLYAAQPDASGLTLALGNSGDYVQLRDTNSTVDMVAWENKVSGWNIAAKYKTIYRNSPTDNDSVDDWAVHSGYGVPGDYDYPDTSCGDNGGGDGGGTNPGGEVGGPDGYYDDASGLTGQALKAKLGEIAARGHTQLTYSQVWDALSYSDEDPNNPNNVILFYTGRSQDKGYRSGVYNDGDAWNREHSWPKSLGFPSKSQWGYADVHHLRPTDASMNSTRGNKDYDNGGSPVSESPDNKTDSNSFEPRDAVKGDAARMMFYMAVRYEGNDANMPDLYLVNDTSSNTGTPKLGVLCTLLAWNSQDPVDDWERRRHERNAEWQGNRNPFIDNAQWVDEIYAASCN</sequence>
<dbReference type="EMBL" id="JBHRTD010000017">
    <property type="protein sequence ID" value="MFC3139847.1"/>
    <property type="molecule type" value="Genomic_DNA"/>
</dbReference>
<feature type="domain" description="LTD" evidence="6">
    <location>
        <begin position="9"/>
        <end position="117"/>
    </location>
</feature>
<keyword evidence="5" id="KW-0732">Signal</keyword>
<evidence type="ECO:0000313" key="7">
    <source>
        <dbReference type="EMBL" id="MFC3139847.1"/>
    </source>
</evidence>
<reference evidence="8" key="1">
    <citation type="journal article" date="2019" name="Int. J. Syst. Evol. Microbiol.">
        <title>The Global Catalogue of Microorganisms (GCM) 10K type strain sequencing project: providing services to taxonomists for standard genome sequencing and annotation.</title>
        <authorList>
            <consortium name="The Broad Institute Genomics Platform"/>
            <consortium name="The Broad Institute Genome Sequencing Center for Infectious Disease"/>
            <person name="Wu L."/>
            <person name="Ma J."/>
        </authorList>
    </citation>
    <scope>NUCLEOTIDE SEQUENCE [LARGE SCALE GENOMIC DNA]</scope>
    <source>
        <strain evidence="8">KCTC 52277</strain>
    </source>
</reference>
<dbReference type="Pfam" id="PF00932">
    <property type="entry name" value="LTD"/>
    <property type="match status" value="1"/>
</dbReference>
<dbReference type="PROSITE" id="PS51841">
    <property type="entry name" value="LTD"/>
    <property type="match status" value="1"/>
</dbReference>
<dbReference type="InterPro" id="IPR044925">
    <property type="entry name" value="His-Me_finger_sf"/>
</dbReference>
<organism evidence="7 8">
    <name type="scientific">Shewanella submarina</name>
    <dbReference type="NCBI Taxonomy" id="2016376"/>
    <lineage>
        <taxon>Bacteria</taxon>
        <taxon>Pseudomonadati</taxon>
        <taxon>Pseudomonadota</taxon>
        <taxon>Gammaproteobacteria</taxon>
        <taxon>Alteromonadales</taxon>
        <taxon>Shewanellaceae</taxon>
        <taxon>Shewanella</taxon>
    </lineage>
</organism>
<dbReference type="InterPro" id="IPR036415">
    <property type="entry name" value="Lamin_tail_dom_sf"/>
</dbReference>
<keyword evidence="3" id="KW-0378">Hydrolase</keyword>
<dbReference type="PANTHER" id="PTHR33607">
    <property type="entry name" value="ENDONUCLEASE-1"/>
    <property type="match status" value="1"/>
</dbReference>
<dbReference type="Gene3D" id="2.60.40.1260">
    <property type="entry name" value="Lamin Tail domain"/>
    <property type="match status" value="1"/>
</dbReference>
<evidence type="ECO:0000313" key="8">
    <source>
        <dbReference type="Proteomes" id="UP001595621"/>
    </source>
</evidence>
<evidence type="ECO:0000256" key="2">
    <source>
        <dbReference type="ARBA" id="ARBA00022722"/>
    </source>
</evidence>
<protein>
    <submittedName>
        <fullName evidence="7">Endonuclease</fullName>
    </submittedName>
</protein>
<dbReference type="RefSeq" id="WP_248936337.1">
    <property type="nucleotide sequence ID" value="NZ_JAKILF010000004.1"/>
</dbReference>
<feature type="signal peptide" evidence="5">
    <location>
        <begin position="1"/>
        <end position="21"/>
    </location>
</feature>
<dbReference type="InterPro" id="IPR007346">
    <property type="entry name" value="Endonuclease-I"/>
</dbReference>
<keyword evidence="8" id="KW-1185">Reference proteome</keyword>
<dbReference type="GO" id="GO:0004519">
    <property type="term" value="F:endonuclease activity"/>
    <property type="evidence" value="ECO:0007669"/>
    <property type="project" value="UniProtKB-KW"/>
</dbReference>
<evidence type="ECO:0000256" key="1">
    <source>
        <dbReference type="ARBA" id="ARBA00006429"/>
    </source>
</evidence>
<comment type="similarity">
    <text evidence="1">Belongs to the EndA/NucM nuclease family.</text>
</comment>
<accession>A0ABV7GEG1</accession>
<comment type="caution">
    <text evidence="7">The sequence shown here is derived from an EMBL/GenBank/DDBJ whole genome shotgun (WGS) entry which is preliminary data.</text>
</comment>
<feature type="compositionally biased region" description="Gly residues" evidence="4">
    <location>
        <begin position="172"/>
        <end position="191"/>
    </location>
</feature>
<dbReference type="Pfam" id="PF04231">
    <property type="entry name" value="Endonuclease_1"/>
    <property type="match status" value="1"/>
</dbReference>
<dbReference type="SUPFAM" id="SSF54060">
    <property type="entry name" value="His-Me finger endonucleases"/>
    <property type="match status" value="1"/>
</dbReference>
<keyword evidence="7" id="KW-0255">Endonuclease</keyword>
<dbReference type="SUPFAM" id="SSF74853">
    <property type="entry name" value="Lamin A/C globular tail domain"/>
    <property type="match status" value="1"/>
</dbReference>